<feature type="compositionally biased region" description="Low complexity" evidence="2">
    <location>
        <begin position="188"/>
        <end position="206"/>
    </location>
</feature>
<proteinExistence type="predicted"/>
<reference evidence="3" key="1">
    <citation type="journal article" date="2022" name="bioRxiv">
        <title>Sequencing and chromosome-scale assembly of the giantPleurodeles waltlgenome.</title>
        <authorList>
            <person name="Brown T."/>
            <person name="Elewa A."/>
            <person name="Iarovenko S."/>
            <person name="Subramanian E."/>
            <person name="Araus A.J."/>
            <person name="Petzold A."/>
            <person name="Susuki M."/>
            <person name="Suzuki K.-i.T."/>
            <person name="Hayashi T."/>
            <person name="Toyoda A."/>
            <person name="Oliveira C."/>
            <person name="Osipova E."/>
            <person name="Leigh N.D."/>
            <person name="Simon A."/>
            <person name="Yun M.H."/>
        </authorList>
    </citation>
    <scope>NUCLEOTIDE SEQUENCE</scope>
    <source>
        <strain evidence="3">20211129_DDA</strain>
        <tissue evidence="3">Liver</tissue>
    </source>
</reference>
<organism evidence="3 4">
    <name type="scientific">Pleurodeles waltl</name>
    <name type="common">Iberian ribbed newt</name>
    <dbReference type="NCBI Taxonomy" id="8319"/>
    <lineage>
        <taxon>Eukaryota</taxon>
        <taxon>Metazoa</taxon>
        <taxon>Chordata</taxon>
        <taxon>Craniata</taxon>
        <taxon>Vertebrata</taxon>
        <taxon>Euteleostomi</taxon>
        <taxon>Amphibia</taxon>
        <taxon>Batrachia</taxon>
        <taxon>Caudata</taxon>
        <taxon>Salamandroidea</taxon>
        <taxon>Salamandridae</taxon>
        <taxon>Pleurodelinae</taxon>
        <taxon>Pleurodeles</taxon>
    </lineage>
</organism>
<dbReference type="Proteomes" id="UP001066276">
    <property type="component" value="Chromosome 4_2"/>
</dbReference>
<feature type="compositionally biased region" description="Polar residues" evidence="2">
    <location>
        <begin position="46"/>
        <end position="68"/>
    </location>
</feature>
<gene>
    <name evidence="3" type="ORF">NDU88_002378</name>
</gene>
<feature type="region of interest" description="Disordered" evidence="2">
    <location>
        <begin position="46"/>
        <end position="133"/>
    </location>
</feature>
<feature type="compositionally biased region" description="Polar residues" evidence="2">
    <location>
        <begin position="1"/>
        <end position="13"/>
    </location>
</feature>
<feature type="coiled-coil region" evidence="1">
    <location>
        <begin position="338"/>
        <end position="365"/>
    </location>
</feature>
<feature type="compositionally biased region" description="Polar residues" evidence="2">
    <location>
        <begin position="117"/>
        <end position="126"/>
    </location>
</feature>
<feature type="region of interest" description="Disordered" evidence="2">
    <location>
        <begin position="1"/>
        <end position="33"/>
    </location>
</feature>
<evidence type="ECO:0000313" key="4">
    <source>
        <dbReference type="Proteomes" id="UP001066276"/>
    </source>
</evidence>
<sequence length="470" mass="51600">MGRQTGRNITSQGKDLKVDDNITSLSENRGKSKTQATIMSFLSGGAQESGTMLITPTSGEGQTATESSLVAALSEKTSAETAAQPGGGGLVSSDSCAAVKRKEKDPPISQEWPPAQQHATATQGEDLSNIKPTRDIVAVQNILQSPGGREKENEKEMKILDWAKDSGDKFYSLTEESDFSSADEHSPSESGSSISSERGNASSSNEPTVRQRRQQRKCTKTRSRSQEATEFSTSSGSKTLKWDYSSISLTDIKRTTDISAMGGQQSVNNDMEENNGGMKSDTCAASTDSGMLQSIFNSIKEFQTETRIESRRARVATKRLQGAVRKVAKSCTEIEAKLGTMDERIVAVEEDVDTLKQQNATQEGQLTDIMWKLEDFENRQRRNNLRFLGIKEGLEGNDIRTYMIKILQGAFPELNHWDWDNEIQRVLADHLYSTPLADPFGSGGQYLEADCGDLLAGHACYLREVRLTFS</sequence>
<dbReference type="AlphaFoldDB" id="A0AAV7SF56"/>
<feature type="compositionally biased region" description="Polar residues" evidence="2">
    <location>
        <begin position="21"/>
        <end position="33"/>
    </location>
</feature>
<evidence type="ECO:0000313" key="3">
    <source>
        <dbReference type="EMBL" id="KAJ1161898.1"/>
    </source>
</evidence>
<evidence type="ECO:0000256" key="2">
    <source>
        <dbReference type="SAM" id="MobiDB-lite"/>
    </source>
</evidence>
<dbReference type="EMBL" id="JANPWB010000008">
    <property type="protein sequence ID" value="KAJ1161898.1"/>
    <property type="molecule type" value="Genomic_DNA"/>
</dbReference>
<keyword evidence="4" id="KW-1185">Reference proteome</keyword>
<comment type="caution">
    <text evidence="3">The sequence shown here is derived from an EMBL/GenBank/DDBJ whole genome shotgun (WGS) entry which is preliminary data.</text>
</comment>
<protein>
    <submittedName>
        <fullName evidence="3">Uncharacterized protein</fullName>
    </submittedName>
</protein>
<evidence type="ECO:0000256" key="1">
    <source>
        <dbReference type="SAM" id="Coils"/>
    </source>
</evidence>
<feature type="region of interest" description="Disordered" evidence="2">
    <location>
        <begin position="174"/>
        <end position="238"/>
    </location>
</feature>
<keyword evidence="1" id="KW-0175">Coiled coil</keyword>
<accession>A0AAV7SF56</accession>
<feature type="compositionally biased region" description="Polar residues" evidence="2">
    <location>
        <begin position="226"/>
        <end position="238"/>
    </location>
</feature>
<feature type="compositionally biased region" description="Basic residues" evidence="2">
    <location>
        <begin position="210"/>
        <end position="223"/>
    </location>
</feature>
<name>A0AAV7SF56_PLEWA</name>